<protein>
    <recommendedName>
        <fullName evidence="4">Zn(II)2Cys6 transcription factor</fullName>
    </recommendedName>
</protein>
<sequence length="367" mass="41292">MQKTAHKEMRCSFFDRSSLYIVPAFSHGHSHGAASSTVSTTASIPAPTPWPEHTTSNPESFNPYSVNMTHLELFNNLFSKEFLSFEESGQPDIIPTALYTKHALTTPYLMHQILAMSALQLSTRTTDSRRFYREYATGLQNRALSLFNESKPVLEVTPANCVHMFLFSSLIGVHLLCDTLHYQRDSLEGFIDRFTYCLSVYRGVLAVIDQSWHLLRETELGPRLKLSRVLTEPTDASGSECDTLRDLVNVADGTPSSRKAYRESVLHLQQVFDAQRAASGNKTRIPVIFAWPILVSPDYVDLLRQRQAEALVILAHYAVLLHRGRNLWLIGEGGQFLIESICGSLGSDWQEWLKFPKAALQEEGLTA</sequence>
<dbReference type="PANTHER" id="PTHR47784:SF4">
    <property type="entry name" value="ZN(II)2CYS6 TRANSCRIPTION FACTOR (EUROFUNG)"/>
    <property type="match status" value="1"/>
</dbReference>
<dbReference type="InterPro" id="IPR053157">
    <property type="entry name" value="Sterol_Uptake_Regulator"/>
</dbReference>
<dbReference type="VEuPathDB" id="FungiDB:Z518_03428"/>
<proteinExistence type="predicted"/>
<dbReference type="AlphaFoldDB" id="A0A0D2IZB9"/>
<evidence type="ECO:0000313" key="2">
    <source>
        <dbReference type="EMBL" id="KIX08771.1"/>
    </source>
</evidence>
<dbReference type="Proteomes" id="UP000053617">
    <property type="component" value="Unassembled WGS sequence"/>
</dbReference>
<reference evidence="2 3" key="1">
    <citation type="submission" date="2015-01" db="EMBL/GenBank/DDBJ databases">
        <title>The Genome Sequence of Rhinocladiella mackenzie CBS 650.93.</title>
        <authorList>
            <consortium name="The Broad Institute Genomics Platform"/>
            <person name="Cuomo C."/>
            <person name="de Hoog S."/>
            <person name="Gorbushina A."/>
            <person name="Stielow B."/>
            <person name="Teixiera M."/>
            <person name="Abouelleil A."/>
            <person name="Chapman S.B."/>
            <person name="Priest M."/>
            <person name="Young S.K."/>
            <person name="Wortman J."/>
            <person name="Nusbaum C."/>
            <person name="Birren B."/>
        </authorList>
    </citation>
    <scope>NUCLEOTIDE SEQUENCE [LARGE SCALE GENOMIC DNA]</scope>
    <source>
        <strain evidence="2 3">CBS 650.93</strain>
    </source>
</reference>
<feature type="region of interest" description="Disordered" evidence="1">
    <location>
        <begin position="36"/>
        <end position="56"/>
    </location>
</feature>
<gene>
    <name evidence="2" type="ORF">Z518_03428</name>
</gene>
<dbReference type="OrthoDB" id="4937900at2759"/>
<name>A0A0D2IZB9_9EURO</name>
<evidence type="ECO:0008006" key="4">
    <source>
        <dbReference type="Google" id="ProtNLM"/>
    </source>
</evidence>
<organism evidence="2 3">
    <name type="scientific">Rhinocladiella mackenziei CBS 650.93</name>
    <dbReference type="NCBI Taxonomy" id="1442369"/>
    <lineage>
        <taxon>Eukaryota</taxon>
        <taxon>Fungi</taxon>
        <taxon>Dikarya</taxon>
        <taxon>Ascomycota</taxon>
        <taxon>Pezizomycotina</taxon>
        <taxon>Eurotiomycetes</taxon>
        <taxon>Chaetothyriomycetidae</taxon>
        <taxon>Chaetothyriales</taxon>
        <taxon>Herpotrichiellaceae</taxon>
        <taxon>Rhinocladiella</taxon>
    </lineage>
</organism>
<evidence type="ECO:0000256" key="1">
    <source>
        <dbReference type="SAM" id="MobiDB-lite"/>
    </source>
</evidence>
<dbReference type="GO" id="GO:0001228">
    <property type="term" value="F:DNA-binding transcription activator activity, RNA polymerase II-specific"/>
    <property type="evidence" value="ECO:0007669"/>
    <property type="project" value="TreeGrafter"/>
</dbReference>
<dbReference type="PANTHER" id="PTHR47784">
    <property type="entry name" value="STEROL UPTAKE CONTROL PROTEIN 2"/>
    <property type="match status" value="1"/>
</dbReference>
<dbReference type="RefSeq" id="XP_013275907.1">
    <property type="nucleotide sequence ID" value="XM_013420453.1"/>
</dbReference>
<feature type="compositionally biased region" description="Low complexity" evidence="1">
    <location>
        <begin position="36"/>
        <end position="45"/>
    </location>
</feature>
<keyword evidence="3" id="KW-1185">Reference proteome</keyword>
<accession>A0A0D2IZB9</accession>
<evidence type="ECO:0000313" key="3">
    <source>
        <dbReference type="Proteomes" id="UP000053617"/>
    </source>
</evidence>
<dbReference type="GeneID" id="25291499"/>
<dbReference type="EMBL" id="KN847476">
    <property type="protein sequence ID" value="KIX08771.1"/>
    <property type="molecule type" value="Genomic_DNA"/>
</dbReference>
<dbReference type="STRING" id="1442369.A0A0D2IZB9"/>
<dbReference type="HOGENOM" id="CLU_024934_2_1_1"/>